<feature type="binding site" evidence="6">
    <location>
        <position position="472"/>
    </location>
    <ligand>
        <name>(S)-malate</name>
        <dbReference type="ChEBI" id="CHEBI:15589"/>
    </ligand>
</feature>
<comment type="caution">
    <text evidence="16">The sequence shown here is derived from an EMBL/GenBank/DDBJ whole genome shotgun (WGS) entry which is preliminary data.</text>
</comment>
<dbReference type="InterPro" id="IPR012301">
    <property type="entry name" value="Malic_N_dom"/>
</dbReference>
<sequence length="620" mass="68315">MAPLQKSRVHHAEDASEPTQLTAVRSNIHKATESSEEDDEVDNEVMTFGEPESSEGDSLDSYLKTLKKYKAPVKTGLRGINVIHDPLYNKGTSFPRVERDRLGLRGLVPPRRLTVEAQLDKMYAIFSKEEDPLRKSRLTDLHDRNETLYFRLMIKHMKEMAPIVYTPTVGLVCQKFGYLFRRPRGMFFSTHDRGQFGAMVYNWPCDDVEVIVVTDGSRILGLGDLGANGMDIPIGKLALYTAAGGIDPRKVLPVMLDTGTNNKKLLEDPYYLGVQHPRVTGQTFWSMVDEFMGAVRSRWPKVLVQFEDFSSDHAADVLNAYRLKQLCFNDDIQGTGATVLAGVLCACDQVQIPLKDQRIVILGAGSAGLGVAATLLQGMVREGMTTEEARDHFYLLDQFGLIGEGRKGLNSAQQFFSRKGDLADKTQLFEVIKHVKTTLLMGLSGAAGAFTQEAVEEMAKHTEHPIVFPLSNPTSVAECTAQQAYEWTKAKCVFASGSPFPPVVYNGVEYQISQCNNMFIFPGVGLAASVIQATRVTDGMLYSAAKALSRCLSADEVANGQVFPSVDNIRDVSLKIATAVCETAFEEGVAGFLPTISHGATLENYVASKMYYPSYHALVE</sequence>
<dbReference type="InterPro" id="IPR046346">
    <property type="entry name" value="Aminoacid_DH-like_N_sf"/>
</dbReference>
<feature type="binding site" evidence="6">
    <location>
        <position position="516"/>
    </location>
    <ligand>
        <name>(S)-malate</name>
        <dbReference type="ChEBI" id="CHEBI:15589"/>
    </ligand>
</feature>
<proteinExistence type="inferred from homology"/>
<evidence type="ECO:0000313" key="12">
    <source>
        <dbReference type="EMBL" id="KAE9081765.1"/>
    </source>
</evidence>
<dbReference type="InterPro" id="IPR001891">
    <property type="entry name" value="Malic_OxRdtase"/>
</dbReference>
<protein>
    <submittedName>
        <fullName evidence="16">NADP-dependent malic enzyme</fullName>
    </submittedName>
</protein>
<accession>A0A6A3X0U5</accession>
<feature type="domain" description="Malic enzyme N-terminal" evidence="10">
    <location>
        <begin position="142"/>
        <end position="322"/>
    </location>
</feature>
<dbReference type="Proteomes" id="UP000433483">
    <property type="component" value="Unassembled WGS sequence"/>
</dbReference>
<dbReference type="EMBL" id="QXGD01002044">
    <property type="protein sequence ID" value="KAE9194540.1"/>
    <property type="molecule type" value="Genomic_DNA"/>
</dbReference>
<evidence type="ECO:0000256" key="3">
    <source>
        <dbReference type="ARBA" id="ARBA00022723"/>
    </source>
</evidence>
<feature type="active site" description="Proton acceptor" evidence="5">
    <location>
        <position position="236"/>
    </location>
</feature>
<dbReference type="PIRSF" id="PIRSF000106">
    <property type="entry name" value="ME"/>
    <property type="match status" value="1"/>
</dbReference>
<dbReference type="SUPFAM" id="SSF51735">
    <property type="entry name" value="NAD(P)-binding Rossmann-fold domains"/>
    <property type="match status" value="1"/>
</dbReference>
<dbReference type="OrthoDB" id="5365701at2759"/>
<evidence type="ECO:0000313" key="19">
    <source>
        <dbReference type="Proteomes" id="UP000433483"/>
    </source>
</evidence>
<dbReference type="Proteomes" id="UP000476176">
    <property type="component" value="Unassembled WGS sequence"/>
</dbReference>
<dbReference type="Pfam" id="PF03949">
    <property type="entry name" value="Malic_M"/>
    <property type="match status" value="1"/>
</dbReference>
<evidence type="ECO:0000256" key="6">
    <source>
        <dbReference type="PIRSR" id="PIRSR000106-2"/>
    </source>
</evidence>
<dbReference type="GO" id="GO:0046872">
    <property type="term" value="F:metal ion binding"/>
    <property type="evidence" value="ECO:0007669"/>
    <property type="project" value="UniProtKB-KW"/>
</dbReference>
<evidence type="ECO:0000313" key="16">
    <source>
        <dbReference type="EMBL" id="KAE9194540.1"/>
    </source>
</evidence>
<dbReference type="AlphaFoldDB" id="A0A6A3X0U5"/>
<evidence type="ECO:0000313" key="24">
    <source>
        <dbReference type="Proteomes" id="UP000488956"/>
    </source>
</evidence>
<feature type="compositionally biased region" description="Acidic residues" evidence="8">
    <location>
        <begin position="34"/>
        <end position="43"/>
    </location>
</feature>
<keyword evidence="3 7" id="KW-0479">Metal-binding</keyword>
<reference evidence="18 19" key="1">
    <citation type="submission" date="2018-08" db="EMBL/GenBank/DDBJ databases">
        <title>Genomic investigation of the strawberry pathogen Phytophthora fragariae indicates pathogenicity is determined by transcriptional variation in three key races.</title>
        <authorList>
            <person name="Adams T.M."/>
            <person name="Armitage A.D."/>
            <person name="Sobczyk M.K."/>
            <person name="Bates H.J."/>
            <person name="Dunwell J.M."/>
            <person name="Nellist C.F."/>
            <person name="Harrison R.J."/>
        </authorList>
    </citation>
    <scope>NUCLEOTIDE SEQUENCE [LARGE SCALE GENOMIC DNA]</scope>
    <source>
        <strain evidence="16 20">BC-1</strain>
        <strain evidence="17 23">BC-23</strain>
        <strain evidence="15 19">NOV-27</strain>
        <strain evidence="14 21">NOV-5</strain>
        <strain evidence="13 22">NOV-71</strain>
        <strain evidence="11 18">NOV-9</strain>
        <strain evidence="12 24">ONT-3</strain>
    </source>
</reference>
<keyword evidence="19" id="KW-1185">Reference proteome</keyword>
<dbReference type="GO" id="GO:0004471">
    <property type="term" value="F:malate dehydrogenase (decarboxylating) (NAD+) activity"/>
    <property type="evidence" value="ECO:0007669"/>
    <property type="project" value="TreeGrafter"/>
</dbReference>
<dbReference type="SUPFAM" id="SSF53223">
    <property type="entry name" value="Aminoacid dehydrogenase-like, N-terminal domain"/>
    <property type="match status" value="1"/>
</dbReference>
<dbReference type="GO" id="GO:0005739">
    <property type="term" value="C:mitochondrion"/>
    <property type="evidence" value="ECO:0007669"/>
    <property type="project" value="TreeGrafter"/>
</dbReference>
<dbReference type="Proteomes" id="UP000440732">
    <property type="component" value="Unassembled WGS sequence"/>
</dbReference>
<evidence type="ECO:0000313" key="18">
    <source>
        <dbReference type="Proteomes" id="UP000429523"/>
    </source>
</evidence>
<feature type="binding site" evidence="7">
    <location>
        <position position="308"/>
    </location>
    <ligand>
        <name>a divalent metal cation</name>
        <dbReference type="ChEBI" id="CHEBI:60240"/>
    </ligand>
</feature>
<dbReference type="CDD" id="cd05312">
    <property type="entry name" value="NAD_bind_1_malic_enz"/>
    <property type="match status" value="1"/>
</dbReference>
<dbReference type="InterPro" id="IPR012302">
    <property type="entry name" value="Malic_NAD-bd"/>
</dbReference>
<evidence type="ECO:0000256" key="7">
    <source>
        <dbReference type="PIRSR" id="PIRSR000106-3"/>
    </source>
</evidence>
<dbReference type="Proteomes" id="UP000441208">
    <property type="component" value="Unassembled WGS sequence"/>
</dbReference>
<keyword evidence="4" id="KW-0560">Oxidoreductase</keyword>
<evidence type="ECO:0000313" key="23">
    <source>
        <dbReference type="Proteomes" id="UP000476176"/>
    </source>
</evidence>
<dbReference type="Pfam" id="PF00390">
    <property type="entry name" value="malic"/>
    <property type="match status" value="1"/>
</dbReference>
<dbReference type="InterPro" id="IPR036291">
    <property type="entry name" value="NAD(P)-bd_dom_sf"/>
</dbReference>
<evidence type="ECO:0000259" key="9">
    <source>
        <dbReference type="SMART" id="SM00919"/>
    </source>
</evidence>
<dbReference type="EMBL" id="QXFZ01002020">
    <property type="protein sequence ID" value="KAE9081792.1"/>
    <property type="molecule type" value="Genomic_DNA"/>
</dbReference>
<evidence type="ECO:0000256" key="5">
    <source>
        <dbReference type="PIRSR" id="PIRSR000106-1"/>
    </source>
</evidence>
<dbReference type="EMBL" id="QXGA01002016">
    <property type="protein sequence ID" value="KAE9105505.1"/>
    <property type="molecule type" value="Genomic_DNA"/>
</dbReference>
<comment type="cofactor">
    <cofactor evidence="1">
        <name>Mn(2+)</name>
        <dbReference type="ChEBI" id="CHEBI:29035"/>
    </cofactor>
</comment>
<dbReference type="Proteomes" id="UP000429523">
    <property type="component" value="Unassembled WGS sequence"/>
</dbReference>
<dbReference type="Gene3D" id="3.40.50.10380">
    <property type="entry name" value="Malic enzyme, N-terminal domain"/>
    <property type="match status" value="1"/>
</dbReference>
<feature type="binding site" evidence="7">
    <location>
        <position position="331"/>
    </location>
    <ligand>
        <name>a divalent metal cation</name>
        <dbReference type="ChEBI" id="CHEBI:60240"/>
    </ligand>
</feature>
<evidence type="ECO:0000313" key="20">
    <source>
        <dbReference type="Proteomes" id="UP000440367"/>
    </source>
</evidence>
<gene>
    <name evidence="16" type="ORF">PF002_g23568</name>
    <name evidence="17" type="ORF">PF004_g11221</name>
    <name evidence="15" type="ORF">PF005_g22516</name>
    <name evidence="14" type="ORF">PF006_g21631</name>
    <name evidence="13" type="ORF">PF007_g22524</name>
    <name evidence="11" type="ORF">PF009_g23279</name>
    <name evidence="12" type="ORF">PF010_g21863</name>
</gene>
<name>A0A6A3X0U5_9STRA</name>
<dbReference type="EMBL" id="QXFX01002020">
    <property type="protein sequence ID" value="KAE9081765.1"/>
    <property type="molecule type" value="Genomic_DNA"/>
</dbReference>
<feature type="domain" description="Malic enzyme NAD-binding" evidence="9">
    <location>
        <begin position="332"/>
        <end position="585"/>
    </location>
</feature>
<dbReference type="EMBL" id="QXGC01000607">
    <property type="protein sequence ID" value="KAE9227885.1"/>
    <property type="molecule type" value="Genomic_DNA"/>
</dbReference>
<comment type="similarity">
    <text evidence="2">Belongs to the malic enzymes family.</text>
</comment>
<dbReference type="SMART" id="SM00919">
    <property type="entry name" value="Malic_M"/>
    <property type="match status" value="1"/>
</dbReference>
<dbReference type="FunFam" id="3.40.50.10380:FF:000010">
    <property type="entry name" value="NADP-dependent malic enzyme"/>
    <property type="match status" value="1"/>
</dbReference>
<evidence type="ECO:0000313" key="17">
    <source>
        <dbReference type="EMBL" id="KAE9227885.1"/>
    </source>
</evidence>
<dbReference type="SMART" id="SM01274">
    <property type="entry name" value="malic"/>
    <property type="match status" value="1"/>
</dbReference>
<evidence type="ECO:0000259" key="10">
    <source>
        <dbReference type="SMART" id="SM01274"/>
    </source>
</evidence>
<comment type="cofactor">
    <cofactor evidence="7">
        <name>Mg(2+)</name>
        <dbReference type="ChEBI" id="CHEBI:18420"/>
    </cofactor>
    <cofactor evidence="7">
        <name>Mn(2+)</name>
        <dbReference type="ChEBI" id="CHEBI:29035"/>
    </cofactor>
    <text evidence="7">Divalent metal cations. Prefers magnesium or manganese.</text>
</comment>
<dbReference type="PRINTS" id="PR00072">
    <property type="entry name" value="MALOXRDTASE"/>
</dbReference>
<dbReference type="GO" id="GO:0051287">
    <property type="term" value="F:NAD binding"/>
    <property type="evidence" value="ECO:0007669"/>
    <property type="project" value="InterPro"/>
</dbReference>
<dbReference type="GO" id="GO:0006108">
    <property type="term" value="P:malate metabolic process"/>
    <property type="evidence" value="ECO:0007669"/>
    <property type="project" value="TreeGrafter"/>
</dbReference>
<dbReference type="Gene3D" id="3.40.50.720">
    <property type="entry name" value="NAD(P)-binding Rossmann-like Domain"/>
    <property type="match status" value="1"/>
</dbReference>
<evidence type="ECO:0000256" key="8">
    <source>
        <dbReference type="SAM" id="MobiDB-lite"/>
    </source>
</evidence>
<dbReference type="PANTHER" id="PTHR23406">
    <property type="entry name" value="MALIC ENZYME-RELATED"/>
    <property type="match status" value="1"/>
</dbReference>
<dbReference type="Proteomes" id="UP000488956">
    <property type="component" value="Unassembled WGS sequence"/>
</dbReference>
<feature type="binding site" evidence="7">
    <location>
        <position position="307"/>
    </location>
    <ligand>
        <name>a divalent metal cation</name>
        <dbReference type="ChEBI" id="CHEBI:60240"/>
    </ligand>
</feature>
<feature type="active site" description="Proton donor" evidence="5">
    <location>
        <position position="165"/>
    </location>
</feature>
<organism evidence="16 20">
    <name type="scientific">Phytophthora fragariae</name>
    <dbReference type="NCBI Taxonomy" id="53985"/>
    <lineage>
        <taxon>Eukaryota</taxon>
        <taxon>Sar</taxon>
        <taxon>Stramenopiles</taxon>
        <taxon>Oomycota</taxon>
        <taxon>Peronosporomycetes</taxon>
        <taxon>Peronosporales</taxon>
        <taxon>Peronosporaceae</taxon>
        <taxon>Phytophthora</taxon>
    </lineage>
</organism>
<dbReference type="InterPro" id="IPR037062">
    <property type="entry name" value="Malic_N_dom_sf"/>
</dbReference>
<evidence type="ECO:0000256" key="2">
    <source>
        <dbReference type="ARBA" id="ARBA00008785"/>
    </source>
</evidence>
<dbReference type="FunFam" id="3.40.50.720:FF:000182">
    <property type="entry name" value="NAD-dependent malic enzyme"/>
    <property type="match status" value="1"/>
</dbReference>
<evidence type="ECO:0000313" key="15">
    <source>
        <dbReference type="EMBL" id="KAE9182376.1"/>
    </source>
</evidence>
<feature type="region of interest" description="Disordered" evidence="8">
    <location>
        <begin position="1"/>
        <end position="57"/>
    </location>
</feature>
<evidence type="ECO:0000313" key="11">
    <source>
        <dbReference type="EMBL" id="KAE8926532.1"/>
    </source>
</evidence>
<evidence type="ECO:0000256" key="4">
    <source>
        <dbReference type="ARBA" id="ARBA00023002"/>
    </source>
</evidence>
<evidence type="ECO:0000256" key="1">
    <source>
        <dbReference type="ARBA" id="ARBA00001936"/>
    </source>
</evidence>
<dbReference type="PANTHER" id="PTHR23406:SF32">
    <property type="entry name" value="NADP-DEPENDENT MALIC ENZYME"/>
    <property type="match status" value="1"/>
</dbReference>
<evidence type="ECO:0000313" key="21">
    <source>
        <dbReference type="Proteomes" id="UP000440732"/>
    </source>
</evidence>
<evidence type="ECO:0000313" key="14">
    <source>
        <dbReference type="EMBL" id="KAE9105505.1"/>
    </source>
</evidence>
<feature type="binding site" evidence="6">
    <location>
        <position position="218"/>
    </location>
    <ligand>
        <name>(S)-malate</name>
        <dbReference type="ChEBI" id="CHEBI:15589"/>
    </ligand>
</feature>
<evidence type="ECO:0000313" key="13">
    <source>
        <dbReference type="EMBL" id="KAE9081792.1"/>
    </source>
</evidence>
<evidence type="ECO:0000313" key="22">
    <source>
        <dbReference type="Proteomes" id="UP000441208"/>
    </source>
</evidence>
<dbReference type="EMBL" id="QXGF01002021">
    <property type="protein sequence ID" value="KAE8926532.1"/>
    <property type="molecule type" value="Genomic_DNA"/>
</dbReference>
<dbReference type="NCBIfam" id="NF010052">
    <property type="entry name" value="PRK13529.1"/>
    <property type="match status" value="1"/>
</dbReference>
<dbReference type="Proteomes" id="UP000440367">
    <property type="component" value="Unassembled WGS sequence"/>
</dbReference>
<dbReference type="EMBL" id="QXGB01002031">
    <property type="protein sequence ID" value="KAE9182376.1"/>
    <property type="molecule type" value="Genomic_DNA"/>
</dbReference>